<dbReference type="EMBL" id="NAFK01000153">
    <property type="protein sequence ID" value="OSJ30521.1"/>
    <property type="molecule type" value="Genomic_DNA"/>
</dbReference>
<evidence type="ECO:0000256" key="2">
    <source>
        <dbReference type="SAM" id="Phobius"/>
    </source>
</evidence>
<comment type="similarity">
    <text evidence="1">Belongs to the SCO1/2 family.</text>
</comment>
<feature type="chain" id="PRO_5047190838" evidence="3">
    <location>
        <begin position="20"/>
        <end position="257"/>
    </location>
</feature>
<keyword evidence="2" id="KW-0472">Membrane</keyword>
<comment type="caution">
    <text evidence="4">The sequence shown here is derived from an EMBL/GenBank/DDBJ whole genome shotgun (WGS) entry which is preliminary data.</text>
</comment>
<dbReference type="InterPro" id="IPR036249">
    <property type="entry name" value="Thioredoxin-like_sf"/>
</dbReference>
<organism evidence="4 5">
    <name type="scientific">Bradyrhizobium canariense</name>
    <dbReference type="NCBI Taxonomy" id="255045"/>
    <lineage>
        <taxon>Bacteria</taxon>
        <taxon>Pseudomonadati</taxon>
        <taxon>Pseudomonadota</taxon>
        <taxon>Alphaproteobacteria</taxon>
        <taxon>Hyphomicrobiales</taxon>
        <taxon>Nitrobacteraceae</taxon>
        <taxon>Bradyrhizobium</taxon>
    </lineage>
</organism>
<keyword evidence="5" id="KW-1185">Reference proteome</keyword>
<dbReference type="Gene3D" id="3.40.30.10">
    <property type="entry name" value="Glutaredoxin"/>
    <property type="match status" value="1"/>
</dbReference>
<dbReference type="Proteomes" id="UP000193884">
    <property type="component" value="Unassembled WGS sequence"/>
</dbReference>
<feature type="signal peptide" evidence="3">
    <location>
        <begin position="1"/>
        <end position="19"/>
    </location>
</feature>
<feature type="transmembrane region" description="Helical" evidence="2">
    <location>
        <begin position="226"/>
        <end position="248"/>
    </location>
</feature>
<dbReference type="Pfam" id="PF02630">
    <property type="entry name" value="SCO1-SenC"/>
    <property type="match status" value="1"/>
</dbReference>
<proteinExistence type="inferred from homology"/>
<evidence type="ECO:0000256" key="1">
    <source>
        <dbReference type="ARBA" id="ARBA00010996"/>
    </source>
</evidence>
<dbReference type="SUPFAM" id="SSF52833">
    <property type="entry name" value="Thioredoxin-like"/>
    <property type="match status" value="1"/>
</dbReference>
<sequence length="257" mass="26987">MRRSIFIMALALWPGLAHAGLTEEQIGRIGFDPPQGARVPLSLQFRAVGGYIVTLRDAIDGRPTLLLPADFTCKQICGPALTIASSALQQTGFIAGRDYSLVVVGIDPRDTIDDARRFTQGQIGGTGTSVLTGSQETVAALLGAIGYHTETDDKHDAIAHPAAFVTLAPDGRVVRALSSLALQPVDIRLALLEAGDGRIGGLSGRVALLCYGFDAVHGIYTRRITVILQIVGASTVAIMAAFIGLMLVRSRGRGASA</sequence>
<dbReference type="InterPro" id="IPR003782">
    <property type="entry name" value="SCO1/SenC"/>
</dbReference>
<keyword evidence="2" id="KW-1133">Transmembrane helix</keyword>
<reference evidence="4 5" key="1">
    <citation type="submission" date="2017-03" db="EMBL/GenBank/DDBJ databases">
        <title>Whole genome sequences of fourteen strains of Bradyrhizobium canariense and one strain of Bradyrhizobium japonicum isolated from Lupinus (Papilionoideae: Genisteae) species in Algeria.</title>
        <authorList>
            <person name="Crovadore J."/>
            <person name="Chekireb D."/>
            <person name="Brachmann A."/>
            <person name="Chablais R."/>
            <person name="Cochard B."/>
            <person name="Lefort F."/>
        </authorList>
    </citation>
    <scope>NUCLEOTIDE SEQUENCE [LARGE SCALE GENOMIC DNA]</scope>
    <source>
        <strain evidence="4 5">UBMAN05</strain>
    </source>
</reference>
<evidence type="ECO:0000256" key="3">
    <source>
        <dbReference type="SAM" id="SignalP"/>
    </source>
</evidence>
<accession>A0ABX3X5H3</accession>
<evidence type="ECO:0000313" key="5">
    <source>
        <dbReference type="Proteomes" id="UP000193884"/>
    </source>
</evidence>
<keyword evidence="2" id="KW-0812">Transmembrane</keyword>
<dbReference type="RefSeq" id="WP_085384166.1">
    <property type="nucleotide sequence ID" value="NZ_NAFJ01000130.1"/>
</dbReference>
<name>A0ABX3X5H3_9BRAD</name>
<keyword evidence="3" id="KW-0732">Signal</keyword>
<protein>
    <submittedName>
        <fullName evidence="4">SCO family protein</fullName>
    </submittedName>
</protein>
<gene>
    <name evidence="4" type="ORF">BST63_12100</name>
</gene>
<evidence type="ECO:0000313" key="4">
    <source>
        <dbReference type="EMBL" id="OSJ30521.1"/>
    </source>
</evidence>